<organism evidence="1 2">
    <name type="scientific">Arcobacter cloacae</name>
    <dbReference type="NCBI Taxonomy" id="1054034"/>
    <lineage>
        <taxon>Bacteria</taxon>
        <taxon>Pseudomonadati</taxon>
        <taxon>Campylobacterota</taxon>
        <taxon>Epsilonproteobacteria</taxon>
        <taxon>Campylobacterales</taxon>
        <taxon>Arcobacteraceae</taxon>
        <taxon>Arcobacter</taxon>
    </lineage>
</organism>
<dbReference type="SUPFAM" id="SSF53448">
    <property type="entry name" value="Nucleotide-diphospho-sugar transferases"/>
    <property type="match status" value="1"/>
</dbReference>
<comment type="caution">
    <text evidence="1">The sequence shown here is derived from an EMBL/GenBank/DDBJ whole genome shotgun (WGS) entry which is preliminary data.</text>
</comment>
<dbReference type="Gene3D" id="3.90.550.10">
    <property type="entry name" value="Spore Coat Polysaccharide Biosynthesis Protein SpsA, Chain A"/>
    <property type="match status" value="1"/>
</dbReference>
<dbReference type="RefSeq" id="WP_129014424.1">
    <property type="nucleotide sequence ID" value="NZ_CBCSEI010000022.1"/>
</dbReference>
<dbReference type="InterPro" id="IPR001173">
    <property type="entry name" value="Glyco_trans_2-like"/>
</dbReference>
<reference evidence="1 2" key="1">
    <citation type="submission" date="2017-09" db="EMBL/GenBank/DDBJ databases">
        <title>Genomics of the genus Arcobacter.</title>
        <authorList>
            <person name="Perez-Cataluna A."/>
            <person name="Figueras M.J."/>
            <person name="Salas-Masso N."/>
        </authorList>
    </citation>
    <scope>NUCLEOTIDE SEQUENCE [LARGE SCALE GENOMIC DNA]</scope>
    <source>
        <strain evidence="1 2">CECT 7834</strain>
    </source>
</reference>
<dbReference type="InterPro" id="IPR029044">
    <property type="entry name" value="Nucleotide-diphossugar_trans"/>
</dbReference>
<dbReference type="Pfam" id="PF00535">
    <property type="entry name" value="Glycos_transf_2"/>
    <property type="match status" value="1"/>
</dbReference>
<accession>A0A6M8NRZ3</accession>
<dbReference type="EMBL" id="NXII01000023">
    <property type="protein sequence ID" value="RXI37899.1"/>
    <property type="molecule type" value="Genomic_DNA"/>
</dbReference>
<gene>
    <name evidence="1" type="ORF">CP963_12085</name>
</gene>
<dbReference type="AlphaFoldDB" id="A0A6M8NRZ3"/>
<dbReference type="Proteomes" id="UP000290378">
    <property type="component" value="Unassembled WGS sequence"/>
</dbReference>
<evidence type="ECO:0000313" key="1">
    <source>
        <dbReference type="EMBL" id="RXI37899.1"/>
    </source>
</evidence>
<name>A0A6M8NRZ3_9BACT</name>
<keyword evidence="2" id="KW-1185">Reference proteome</keyword>
<sequence>MNLIVSVVLYNPKDDVFDNIKTYADFVDNLIIVDNSERKNIELINLIKDYYKDKLIYINNNGNLGIASALNIACDKAISLGFDWILTMDQDSSFVNFTHYKKCLLNIQDISNICLLSANTTRNALEKLPKNQTLDYEEKFIVITSSNIINLKYFNQIGRFDDNLFIDMVDYDFCAKIKKVNLRVLYFKDVLVEHALGELYLRKNLLTGKKKHKVEHNNQRVYYIARNSLYLSMKYRKIFPREFGLLKIINIVFIHDITKILLYETSKLKKIKAKFLGLYHFLINKYGKYEI</sequence>
<proteinExistence type="predicted"/>
<evidence type="ECO:0000313" key="2">
    <source>
        <dbReference type="Proteomes" id="UP000290378"/>
    </source>
</evidence>
<protein>
    <submittedName>
        <fullName evidence="1">Uncharacterized protein</fullName>
    </submittedName>
</protein>